<dbReference type="AlphaFoldDB" id="A0A330M3Q8"/>
<evidence type="ECO:0000313" key="2">
    <source>
        <dbReference type="Proteomes" id="UP000250123"/>
    </source>
</evidence>
<gene>
    <name evidence="1" type="ORF">SHEWBE_3396</name>
</gene>
<evidence type="ECO:0000313" key="1">
    <source>
        <dbReference type="EMBL" id="SQH77359.1"/>
    </source>
</evidence>
<accession>A0A330M3Q8</accession>
<reference evidence="2" key="1">
    <citation type="submission" date="2018-06" db="EMBL/GenBank/DDBJ databases">
        <authorList>
            <person name="Cea G.-C."/>
            <person name="William W."/>
        </authorList>
    </citation>
    <scope>NUCLEOTIDE SEQUENCE [LARGE SCALE GENOMIC DNA]</scope>
    <source>
        <strain evidence="2">DB21MT-2</strain>
    </source>
</reference>
<sequence>MFTCLLLESSITSGSGGFAKYNTIPYKYLVSSETLSFFNLRRIDEEMVIPF</sequence>
<protein>
    <submittedName>
        <fullName evidence="1">Uncharacterized protein</fullName>
    </submittedName>
</protein>
<proteinExistence type="predicted"/>
<dbReference type="Proteomes" id="UP000250123">
    <property type="component" value="Chromosome SHEWBE"/>
</dbReference>
<organism evidence="1 2">
    <name type="scientific">Shewanella benthica</name>
    <dbReference type="NCBI Taxonomy" id="43661"/>
    <lineage>
        <taxon>Bacteria</taxon>
        <taxon>Pseudomonadati</taxon>
        <taxon>Pseudomonadota</taxon>
        <taxon>Gammaproteobacteria</taxon>
        <taxon>Alteromonadales</taxon>
        <taxon>Shewanellaceae</taxon>
        <taxon>Shewanella</taxon>
    </lineage>
</organism>
<dbReference type="EMBL" id="LS483452">
    <property type="protein sequence ID" value="SQH77359.1"/>
    <property type="molecule type" value="Genomic_DNA"/>
</dbReference>
<name>A0A330M3Q8_9GAMM</name>
<dbReference type="KEGG" id="sbk:SHEWBE_3396"/>